<dbReference type="Proteomes" id="UP001479290">
    <property type="component" value="Unassembled WGS sequence"/>
</dbReference>
<reference evidence="1 2" key="1">
    <citation type="submission" date="2024-05" db="EMBL/GenBank/DDBJ databases">
        <title>A high-quality chromosomal-level genome assembly of Topmouth culter (Culter alburnus).</title>
        <authorList>
            <person name="Zhao H."/>
        </authorList>
    </citation>
    <scope>NUCLEOTIDE SEQUENCE [LARGE SCALE GENOMIC DNA]</scope>
    <source>
        <strain evidence="1">CATC2023</strain>
        <tissue evidence="1">Muscle</tissue>
    </source>
</reference>
<evidence type="ECO:0000313" key="1">
    <source>
        <dbReference type="EMBL" id="KAK9953291.1"/>
    </source>
</evidence>
<evidence type="ECO:0000313" key="2">
    <source>
        <dbReference type="Proteomes" id="UP001479290"/>
    </source>
</evidence>
<protein>
    <submittedName>
        <fullName evidence="1">Uncharacterized protein</fullName>
    </submittedName>
</protein>
<proteinExistence type="predicted"/>
<organism evidence="1 2">
    <name type="scientific">Culter alburnus</name>
    <name type="common">Topmouth culter</name>
    <dbReference type="NCBI Taxonomy" id="194366"/>
    <lineage>
        <taxon>Eukaryota</taxon>
        <taxon>Metazoa</taxon>
        <taxon>Chordata</taxon>
        <taxon>Craniata</taxon>
        <taxon>Vertebrata</taxon>
        <taxon>Euteleostomi</taxon>
        <taxon>Actinopterygii</taxon>
        <taxon>Neopterygii</taxon>
        <taxon>Teleostei</taxon>
        <taxon>Ostariophysi</taxon>
        <taxon>Cypriniformes</taxon>
        <taxon>Xenocyprididae</taxon>
        <taxon>Xenocypridinae</taxon>
        <taxon>Culter</taxon>
    </lineage>
</organism>
<dbReference type="AlphaFoldDB" id="A0AAW1YZ15"/>
<dbReference type="EMBL" id="JAWDJR010000023">
    <property type="protein sequence ID" value="KAK9953291.1"/>
    <property type="molecule type" value="Genomic_DNA"/>
</dbReference>
<accession>A0AAW1YZ15</accession>
<keyword evidence="2" id="KW-1185">Reference proteome</keyword>
<name>A0AAW1YZ15_CULAL</name>
<sequence length="97" mass="11024">MQLCSKITRRTGSWRRREVYNTAGTAAVSRQCTTLYLTLLSLFPRAFTPTTVTLGSDLPPRTRRERNVALHLNAASWNQKRAVDTPVRKLSDMQSVM</sequence>
<comment type="caution">
    <text evidence="1">The sequence shown here is derived from an EMBL/GenBank/DDBJ whole genome shotgun (WGS) entry which is preliminary data.</text>
</comment>
<gene>
    <name evidence="1" type="ORF">ABG768_017296</name>
</gene>